<dbReference type="InterPro" id="IPR049303">
    <property type="entry name" value="Glyco_hydro_109_C"/>
</dbReference>
<evidence type="ECO:0000259" key="6">
    <source>
        <dbReference type="Pfam" id="PF01408"/>
    </source>
</evidence>
<feature type="domain" description="Gfo/Idh/MocA-like oxidoreductase N-terminal" evidence="6">
    <location>
        <begin position="39"/>
        <end position="165"/>
    </location>
</feature>
<dbReference type="Pfam" id="PF01408">
    <property type="entry name" value="GFO_IDH_MocA"/>
    <property type="match status" value="1"/>
</dbReference>
<dbReference type="InterPro" id="IPR036291">
    <property type="entry name" value="NAD(P)-bd_dom_sf"/>
</dbReference>
<dbReference type="GO" id="GO:0016798">
    <property type="term" value="F:hydrolase activity, acting on glycosyl bonds"/>
    <property type="evidence" value="ECO:0007669"/>
    <property type="project" value="UniProtKB-KW"/>
</dbReference>
<dbReference type="SUPFAM" id="SSF51735">
    <property type="entry name" value="NAD(P)-binding Rossmann-fold domains"/>
    <property type="match status" value="1"/>
</dbReference>
<gene>
    <name evidence="8" type="ORF">A2Z86_06175</name>
</gene>
<comment type="caution">
    <text evidence="8">The sequence shown here is derived from an EMBL/GenBank/DDBJ whole genome shotgun (WGS) entry which is preliminary data.</text>
</comment>
<evidence type="ECO:0000313" key="8">
    <source>
        <dbReference type="EMBL" id="OGF96858.1"/>
    </source>
</evidence>
<organism evidence="8 9">
    <name type="scientific">Candidatus Glassbacteria bacterium GWA2_58_10</name>
    <dbReference type="NCBI Taxonomy" id="1817865"/>
    <lineage>
        <taxon>Bacteria</taxon>
        <taxon>Candidatus Glassiibacteriota</taxon>
    </lineage>
</organism>
<dbReference type="SUPFAM" id="SSF55347">
    <property type="entry name" value="Glyceraldehyde-3-phosphate dehydrogenase-like, C-terminal domain"/>
    <property type="match status" value="1"/>
</dbReference>
<keyword evidence="5" id="KW-0326">Glycosidase</keyword>
<dbReference type="Gene3D" id="3.30.360.10">
    <property type="entry name" value="Dihydrodipicolinate Reductase, domain 2"/>
    <property type="match status" value="1"/>
</dbReference>
<evidence type="ECO:0000256" key="1">
    <source>
        <dbReference type="ARBA" id="ARBA00001911"/>
    </source>
</evidence>
<dbReference type="GO" id="GO:0000166">
    <property type="term" value="F:nucleotide binding"/>
    <property type="evidence" value="ECO:0007669"/>
    <property type="project" value="InterPro"/>
</dbReference>
<dbReference type="PANTHER" id="PTHR43818">
    <property type="entry name" value="BCDNA.GH03377"/>
    <property type="match status" value="1"/>
</dbReference>
<name>A0A1F5Y9E7_9BACT</name>
<dbReference type="PROSITE" id="PS51318">
    <property type="entry name" value="TAT"/>
    <property type="match status" value="1"/>
</dbReference>
<dbReference type="AlphaFoldDB" id="A0A1F5Y9E7"/>
<evidence type="ECO:0000259" key="7">
    <source>
        <dbReference type="Pfam" id="PF21252"/>
    </source>
</evidence>
<sequence>MAKPRINRREFLGHSAAGSLALGLAGAARTFAAYEEKPVRIGFVGTGNRGTDLLGTMLAVGGVEIPALCDINPEHLARAARVVEERLGRKPELYDRGPEDYLRLCERGDLDAVVTATPWQLHTPVMMAAMEAGKYGATEVPAAITLEQCWQLVETSERTGRPCMMLENECYYRYAMLILGMIEREMFGELLHCEAGYQHDVRYLKGIEGKIGPDGSLLWRGEHAVTRNGNLYPTHPVGPAAWCLGINRGDRFTRLVSMSTKSRGMNHKIARMFGADHPNAKRKYALGDINTSLLATENGLTVTLYHDTQSPRPYDEIFRVQGTQGIYSRTLRKIYIEGRSPQEHTWEDDEPYYKEFDHPLWKKYGDEAVKRGHDGADFLEFTQFLHAVRHGLPTPIDVYDTAAWSAVSPLSESSVGMNSAPQDFPDFTRGKWKTPRKILVYGV</sequence>
<dbReference type="InterPro" id="IPR006311">
    <property type="entry name" value="TAT_signal"/>
</dbReference>
<evidence type="ECO:0000256" key="3">
    <source>
        <dbReference type="ARBA" id="ARBA00022801"/>
    </source>
</evidence>
<comment type="similarity">
    <text evidence="2">Belongs to the Gfo/Idh/MocA family. Glycosyl hydrolase 109 subfamily.</text>
</comment>
<protein>
    <submittedName>
        <fullName evidence="8">Uncharacterized protein</fullName>
    </submittedName>
</protein>
<dbReference type="EMBL" id="MFIV01000250">
    <property type="protein sequence ID" value="OGF96858.1"/>
    <property type="molecule type" value="Genomic_DNA"/>
</dbReference>
<dbReference type="PANTHER" id="PTHR43818:SF1">
    <property type="entry name" value="GLYCOSYL HYDROLASE FAMILY 109 PROTEIN"/>
    <property type="match status" value="1"/>
</dbReference>
<evidence type="ECO:0000256" key="2">
    <source>
        <dbReference type="ARBA" id="ARBA00009329"/>
    </source>
</evidence>
<dbReference type="Pfam" id="PF21252">
    <property type="entry name" value="Glyco_hydro_109_C"/>
    <property type="match status" value="1"/>
</dbReference>
<feature type="domain" description="Glycosyl hydrolase 109 C-terminal" evidence="7">
    <location>
        <begin position="176"/>
        <end position="348"/>
    </location>
</feature>
<reference evidence="8 9" key="1">
    <citation type="journal article" date="2016" name="Nat. Commun.">
        <title>Thousands of microbial genomes shed light on interconnected biogeochemical processes in an aquifer system.</title>
        <authorList>
            <person name="Anantharaman K."/>
            <person name="Brown C.T."/>
            <person name="Hug L.A."/>
            <person name="Sharon I."/>
            <person name="Castelle C.J."/>
            <person name="Probst A.J."/>
            <person name="Thomas B.C."/>
            <person name="Singh A."/>
            <person name="Wilkins M.J."/>
            <person name="Karaoz U."/>
            <person name="Brodie E.L."/>
            <person name="Williams K.H."/>
            <person name="Hubbard S.S."/>
            <person name="Banfield J.F."/>
        </authorList>
    </citation>
    <scope>NUCLEOTIDE SEQUENCE [LARGE SCALE GENOMIC DNA]</scope>
</reference>
<dbReference type="Proteomes" id="UP000176992">
    <property type="component" value="Unassembled WGS sequence"/>
</dbReference>
<keyword evidence="3" id="KW-0378">Hydrolase</keyword>
<dbReference type="InterPro" id="IPR050463">
    <property type="entry name" value="Gfo/Idh/MocA_oxidrdct_glycsds"/>
</dbReference>
<evidence type="ECO:0000256" key="4">
    <source>
        <dbReference type="ARBA" id="ARBA00023027"/>
    </source>
</evidence>
<comment type="cofactor">
    <cofactor evidence="1">
        <name>NAD(+)</name>
        <dbReference type="ChEBI" id="CHEBI:57540"/>
    </cofactor>
</comment>
<evidence type="ECO:0000256" key="5">
    <source>
        <dbReference type="ARBA" id="ARBA00023295"/>
    </source>
</evidence>
<proteinExistence type="inferred from homology"/>
<evidence type="ECO:0000313" key="9">
    <source>
        <dbReference type="Proteomes" id="UP000176992"/>
    </source>
</evidence>
<dbReference type="InterPro" id="IPR000683">
    <property type="entry name" value="Gfo/Idh/MocA-like_OxRdtase_N"/>
</dbReference>
<keyword evidence="4" id="KW-0520">NAD</keyword>
<accession>A0A1F5Y9E7</accession>
<dbReference type="Gene3D" id="3.40.50.720">
    <property type="entry name" value="NAD(P)-binding Rossmann-like Domain"/>
    <property type="match status" value="1"/>
</dbReference>